<protein>
    <recommendedName>
        <fullName evidence="3">histidine kinase</fullName>
        <ecNumber evidence="3">2.7.13.3</ecNumber>
    </recommendedName>
</protein>
<keyword evidence="10 12" id="KW-0472">Membrane</keyword>
<dbReference type="AlphaFoldDB" id="A0A4R2F6M7"/>
<dbReference type="Proteomes" id="UP000294830">
    <property type="component" value="Unassembled WGS sequence"/>
</dbReference>
<dbReference type="CDD" id="cd18774">
    <property type="entry name" value="PDC2_HK_sensor"/>
    <property type="match status" value="1"/>
</dbReference>
<dbReference type="Pfam" id="PF02743">
    <property type="entry name" value="dCache_1"/>
    <property type="match status" value="1"/>
</dbReference>
<accession>A0A4R2F6M7</accession>
<dbReference type="CDD" id="cd00130">
    <property type="entry name" value="PAS"/>
    <property type="match status" value="1"/>
</dbReference>
<dbReference type="InterPro" id="IPR003660">
    <property type="entry name" value="HAMP_dom"/>
</dbReference>
<dbReference type="Pfam" id="PF00672">
    <property type="entry name" value="HAMP"/>
    <property type="match status" value="1"/>
</dbReference>
<dbReference type="Gene3D" id="3.30.450.40">
    <property type="match status" value="1"/>
</dbReference>
<sequence length="786" mass="88394">MLESFRGFFSLKKHQTLRGKVFKLVGISFSSILLLTGVFFTYTNWSNSTSNAQKYYIEQAQVNATGAKMRTYRAIGTVRTLSIAIDNLIEERKTLQDSTISHLLNDVTQRLTKYNDITLYHAAYISLDRRYLQAGNGDGRATFISTEDKVGMTRIDKPNFDQSELDQCLQRSETERKTAISRPYMSSYPNGSPSAFVASISAPIEYKNKVIGSVAVDIPLQQLQRIIKKTEVPEGASAYLISHDGQVVAHTNDAMNAKPLPSDTDPKLMETIQSITHDKNNQTPHFVDLNGKSHFVVPVNVDQTYTTWAFGLSIPNNELYKKARTNTLIAILVSLVGLAIGLALSRFIATRITEPINEINQSINKLGKGEVKSITKLNSDDQTEIGQIYRSMNNLIDSLGSAVHFAFEIGKGNFNENLARQSDNDDISNALIEMKESLIRSKEQEQQRQQEEQINNWANEGVAKFSEILRSNHTDIKELSHQIISNLVRYLGINQGGLFVQNDSEKQYLDMTACFAYSRRKMMEQRFEVNEGLVGRCFVEAEPIYLLEVPESYITITSGLGDTPPRCLLLVPLKVDGEVNGVIELASLEPIAEYKVKFVEKVAESIASTLKNVRINEHTAKLLEQTKIQAEEMAAAEEEMRQNLEELQSTQEEMARVQEEQKRAMDKVTTDNQMFEALLRSTSEYVYFKDSSGRYVKASESARMLLGVDRIEEALGKTAFDLFPADVAQEIDKEDQAVMKSQTPLLKQQGKLTYKDGTTKTVEKNKYPVKNTGQEVVGLISIYKEV</sequence>
<evidence type="ECO:0000313" key="16">
    <source>
        <dbReference type="Proteomes" id="UP000294830"/>
    </source>
</evidence>
<keyword evidence="6" id="KW-0808">Transferase</keyword>
<feature type="coiled-coil region" evidence="11">
    <location>
        <begin position="432"/>
        <end position="460"/>
    </location>
</feature>
<keyword evidence="4" id="KW-1003">Cell membrane</keyword>
<keyword evidence="11" id="KW-0175">Coiled coil</keyword>
<proteinExistence type="predicted"/>
<dbReference type="InterPro" id="IPR035965">
    <property type="entry name" value="PAS-like_dom_sf"/>
</dbReference>
<dbReference type="GO" id="GO:0000155">
    <property type="term" value="F:phosphorelay sensor kinase activity"/>
    <property type="evidence" value="ECO:0007669"/>
    <property type="project" value="TreeGrafter"/>
</dbReference>
<dbReference type="InterPro" id="IPR000014">
    <property type="entry name" value="PAS"/>
</dbReference>
<evidence type="ECO:0000256" key="2">
    <source>
        <dbReference type="ARBA" id="ARBA00004651"/>
    </source>
</evidence>
<dbReference type="InterPro" id="IPR033479">
    <property type="entry name" value="dCache_1"/>
</dbReference>
<evidence type="ECO:0000256" key="3">
    <source>
        <dbReference type="ARBA" id="ARBA00012438"/>
    </source>
</evidence>
<evidence type="ECO:0000256" key="10">
    <source>
        <dbReference type="ARBA" id="ARBA00023136"/>
    </source>
</evidence>
<feature type="domain" description="PAS" evidence="13">
    <location>
        <begin position="671"/>
        <end position="742"/>
    </location>
</feature>
<dbReference type="InterPro" id="IPR050398">
    <property type="entry name" value="HssS/ArlS-like"/>
</dbReference>
<feature type="coiled-coil region" evidence="11">
    <location>
        <begin position="620"/>
        <end position="667"/>
    </location>
</feature>
<dbReference type="Gene3D" id="3.30.450.20">
    <property type="entry name" value="PAS domain"/>
    <property type="match status" value="3"/>
</dbReference>
<dbReference type="InterPro" id="IPR029016">
    <property type="entry name" value="GAF-like_dom_sf"/>
</dbReference>
<feature type="transmembrane region" description="Helical" evidence="12">
    <location>
        <begin position="21"/>
        <end position="42"/>
    </location>
</feature>
<evidence type="ECO:0000256" key="1">
    <source>
        <dbReference type="ARBA" id="ARBA00000085"/>
    </source>
</evidence>
<dbReference type="SMART" id="SM00304">
    <property type="entry name" value="HAMP"/>
    <property type="match status" value="1"/>
</dbReference>
<dbReference type="CDD" id="cd06225">
    <property type="entry name" value="HAMP"/>
    <property type="match status" value="1"/>
</dbReference>
<evidence type="ECO:0000259" key="13">
    <source>
        <dbReference type="PROSITE" id="PS50112"/>
    </source>
</evidence>
<dbReference type="PANTHER" id="PTHR45528">
    <property type="entry name" value="SENSOR HISTIDINE KINASE CPXA"/>
    <property type="match status" value="1"/>
</dbReference>
<keyword evidence="16" id="KW-1185">Reference proteome</keyword>
<dbReference type="RefSeq" id="WP_131837668.1">
    <property type="nucleotide sequence ID" value="NZ_SLWB01000001.1"/>
</dbReference>
<dbReference type="InterPro" id="IPR003018">
    <property type="entry name" value="GAF"/>
</dbReference>
<dbReference type="SMART" id="SM00091">
    <property type="entry name" value="PAS"/>
    <property type="match status" value="1"/>
</dbReference>
<evidence type="ECO:0000259" key="14">
    <source>
        <dbReference type="PROSITE" id="PS50885"/>
    </source>
</evidence>
<keyword evidence="7 12" id="KW-0812">Transmembrane</keyword>
<evidence type="ECO:0000256" key="7">
    <source>
        <dbReference type="ARBA" id="ARBA00022692"/>
    </source>
</evidence>
<feature type="domain" description="HAMP" evidence="14">
    <location>
        <begin position="350"/>
        <end position="404"/>
    </location>
</feature>
<name>A0A4R2F6M7_9BACT</name>
<feature type="transmembrane region" description="Helical" evidence="12">
    <location>
        <begin position="328"/>
        <end position="349"/>
    </location>
</feature>
<comment type="catalytic activity">
    <reaction evidence="1">
        <text>ATP + protein L-histidine = ADP + protein N-phospho-L-histidine.</text>
        <dbReference type="EC" id="2.7.13.3"/>
    </reaction>
</comment>
<dbReference type="Gene3D" id="6.10.340.10">
    <property type="match status" value="1"/>
</dbReference>
<dbReference type="GO" id="GO:0005886">
    <property type="term" value="C:plasma membrane"/>
    <property type="evidence" value="ECO:0007669"/>
    <property type="project" value="UniProtKB-SubCell"/>
</dbReference>
<evidence type="ECO:0000256" key="5">
    <source>
        <dbReference type="ARBA" id="ARBA00022553"/>
    </source>
</evidence>
<keyword evidence="5" id="KW-0597">Phosphoprotein</keyword>
<dbReference type="PROSITE" id="PS50885">
    <property type="entry name" value="HAMP"/>
    <property type="match status" value="1"/>
</dbReference>
<keyword evidence="8" id="KW-0418">Kinase</keyword>
<evidence type="ECO:0000313" key="15">
    <source>
        <dbReference type="EMBL" id="TCN72880.1"/>
    </source>
</evidence>
<keyword evidence="9 12" id="KW-1133">Transmembrane helix</keyword>
<dbReference type="Pfam" id="PF08448">
    <property type="entry name" value="PAS_4"/>
    <property type="match status" value="1"/>
</dbReference>
<reference evidence="15 16" key="1">
    <citation type="submission" date="2019-03" db="EMBL/GenBank/DDBJ databases">
        <title>Genomic Encyclopedia of Archaeal and Bacterial Type Strains, Phase II (KMG-II): from individual species to whole genera.</title>
        <authorList>
            <person name="Goeker M."/>
        </authorList>
    </citation>
    <scope>NUCLEOTIDE SEQUENCE [LARGE SCALE GENOMIC DNA]</scope>
    <source>
        <strain evidence="15 16">RL-C</strain>
    </source>
</reference>
<dbReference type="SMART" id="SM00065">
    <property type="entry name" value="GAF"/>
    <property type="match status" value="1"/>
</dbReference>
<organism evidence="15 16">
    <name type="scientific">Acetobacteroides hydrogenigenes</name>
    <dbReference type="NCBI Taxonomy" id="979970"/>
    <lineage>
        <taxon>Bacteria</taxon>
        <taxon>Pseudomonadati</taxon>
        <taxon>Bacteroidota</taxon>
        <taxon>Bacteroidia</taxon>
        <taxon>Bacteroidales</taxon>
        <taxon>Rikenellaceae</taxon>
        <taxon>Acetobacteroides</taxon>
    </lineage>
</organism>
<dbReference type="PROSITE" id="PS50112">
    <property type="entry name" value="PAS"/>
    <property type="match status" value="1"/>
</dbReference>
<dbReference type="NCBIfam" id="TIGR00229">
    <property type="entry name" value="sensory_box"/>
    <property type="match status" value="1"/>
</dbReference>
<evidence type="ECO:0000256" key="12">
    <source>
        <dbReference type="SAM" id="Phobius"/>
    </source>
</evidence>
<dbReference type="PANTHER" id="PTHR45528:SF10">
    <property type="entry name" value="METHYL-ACCEPTING CHEMOTAXIS PROTEIN"/>
    <property type="match status" value="1"/>
</dbReference>
<dbReference type="Pfam" id="PF13185">
    <property type="entry name" value="GAF_2"/>
    <property type="match status" value="1"/>
</dbReference>
<evidence type="ECO:0000256" key="11">
    <source>
        <dbReference type="SAM" id="Coils"/>
    </source>
</evidence>
<comment type="caution">
    <text evidence="15">The sequence shown here is derived from an EMBL/GenBank/DDBJ whole genome shotgun (WGS) entry which is preliminary data.</text>
</comment>
<evidence type="ECO:0000256" key="6">
    <source>
        <dbReference type="ARBA" id="ARBA00022679"/>
    </source>
</evidence>
<dbReference type="SUPFAM" id="SSF55781">
    <property type="entry name" value="GAF domain-like"/>
    <property type="match status" value="1"/>
</dbReference>
<evidence type="ECO:0000256" key="8">
    <source>
        <dbReference type="ARBA" id="ARBA00022777"/>
    </source>
</evidence>
<dbReference type="EMBL" id="SLWB01000001">
    <property type="protein sequence ID" value="TCN72880.1"/>
    <property type="molecule type" value="Genomic_DNA"/>
</dbReference>
<comment type="subcellular location">
    <subcellularLocation>
        <location evidence="2">Cell membrane</location>
        <topology evidence="2">Multi-pass membrane protein</topology>
    </subcellularLocation>
</comment>
<evidence type="ECO:0000256" key="9">
    <source>
        <dbReference type="ARBA" id="ARBA00022989"/>
    </source>
</evidence>
<dbReference type="InterPro" id="IPR013656">
    <property type="entry name" value="PAS_4"/>
</dbReference>
<gene>
    <name evidence="15" type="ORF">CLV25_10198</name>
</gene>
<evidence type="ECO:0000256" key="4">
    <source>
        <dbReference type="ARBA" id="ARBA00022475"/>
    </source>
</evidence>
<dbReference type="EC" id="2.7.13.3" evidence="3"/>
<dbReference type="SUPFAM" id="SSF55785">
    <property type="entry name" value="PYP-like sensor domain (PAS domain)"/>
    <property type="match status" value="1"/>
</dbReference>
<dbReference type="OrthoDB" id="1109395at2"/>